<dbReference type="InterPro" id="IPR020846">
    <property type="entry name" value="MFS_dom"/>
</dbReference>
<dbReference type="EMBL" id="UINC01132813">
    <property type="protein sequence ID" value="SVD15359.1"/>
    <property type="molecule type" value="Genomic_DNA"/>
</dbReference>
<organism evidence="3">
    <name type="scientific">marine metagenome</name>
    <dbReference type="NCBI Taxonomy" id="408172"/>
    <lineage>
        <taxon>unclassified sequences</taxon>
        <taxon>metagenomes</taxon>
        <taxon>ecological metagenomes</taxon>
    </lineage>
</organism>
<feature type="transmembrane region" description="Helical" evidence="1">
    <location>
        <begin position="174"/>
        <end position="205"/>
    </location>
</feature>
<evidence type="ECO:0000259" key="2">
    <source>
        <dbReference type="PROSITE" id="PS50850"/>
    </source>
</evidence>
<dbReference type="InterPro" id="IPR036259">
    <property type="entry name" value="MFS_trans_sf"/>
</dbReference>
<feature type="non-terminal residue" evidence="3">
    <location>
        <position position="210"/>
    </location>
</feature>
<dbReference type="PROSITE" id="PS50850">
    <property type="entry name" value="MFS"/>
    <property type="match status" value="1"/>
</dbReference>
<reference evidence="3" key="1">
    <citation type="submission" date="2018-05" db="EMBL/GenBank/DDBJ databases">
        <authorList>
            <person name="Lanie J.A."/>
            <person name="Ng W.-L."/>
            <person name="Kazmierczak K.M."/>
            <person name="Andrzejewski T.M."/>
            <person name="Davidsen T.M."/>
            <person name="Wayne K.J."/>
            <person name="Tettelin H."/>
            <person name="Glass J.I."/>
            <person name="Rusch D."/>
            <person name="Podicherti R."/>
            <person name="Tsui H.-C.T."/>
            <person name="Winkler M.E."/>
        </authorList>
    </citation>
    <scope>NUCLEOTIDE SEQUENCE</scope>
</reference>
<keyword evidence="1" id="KW-0812">Transmembrane</keyword>
<feature type="domain" description="Major facilitator superfamily (MFS) profile" evidence="2">
    <location>
        <begin position="86"/>
        <end position="210"/>
    </location>
</feature>
<evidence type="ECO:0000313" key="3">
    <source>
        <dbReference type="EMBL" id="SVD15359.1"/>
    </source>
</evidence>
<name>A0A382SZM4_9ZZZZ</name>
<accession>A0A382SZM4</accession>
<dbReference type="AlphaFoldDB" id="A0A382SZM4"/>
<feature type="transmembrane region" description="Helical" evidence="1">
    <location>
        <begin position="118"/>
        <end position="141"/>
    </location>
</feature>
<feature type="transmembrane region" description="Helical" evidence="1">
    <location>
        <begin position="80"/>
        <end position="98"/>
    </location>
</feature>
<keyword evidence="1" id="KW-0472">Membrane</keyword>
<dbReference type="GO" id="GO:0022857">
    <property type="term" value="F:transmembrane transporter activity"/>
    <property type="evidence" value="ECO:0007669"/>
    <property type="project" value="InterPro"/>
</dbReference>
<keyword evidence="1" id="KW-1133">Transmembrane helix</keyword>
<protein>
    <recommendedName>
        <fullName evidence="2">Major facilitator superfamily (MFS) profile domain-containing protein</fullName>
    </recommendedName>
</protein>
<proteinExistence type="predicted"/>
<evidence type="ECO:0000256" key="1">
    <source>
        <dbReference type="SAM" id="Phobius"/>
    </source>
</evidence>
<dbReference type="SUPFAM" id="SSF103473">
    <property type="entry name" value="MFS general substrate transporter"/>
    <property type="match status" value="1"/>
</dbReference>
<sequence>MSVHYVYDLCTIAALNSFSSRRHTDRFARANPTVQFGHLRSRPCHSYLEFMSALNTESPATDDLENSIQNQPSLSRRTPFFYGWIVLAIAGVANFASAPGQTYSFSVFLEHFRDDLELSSTLISTLYLVGTITASLLIIPIGKALDIFGGRVMLVVVGIAIGAASLWMSQVSGAIGLLIGFALLRTFGQGALSLIPTAVVSIWFVRKRAK</sequence>
<feature type="transmembrane region" description="Helical" evidence="1">
    <location>
        <begin position="148"/>
        <end position="168"/>
    </location>
</feature>
<gene>
    <name evidence="3" type="ORF">METZ01_LOCUS368213</name>
</gene>
<dbReference type="Gene3D" id="1.20.1250.20">
    <property type="entry name" value="MFS general substrate transporter like domains"/>
    <property type="match status" value="1"/>
</dbReference>